<accession>A0A8E6B803</accession>
<dbReference type="SUPFAM" id="SSF53697">
    <property type="entry name" value="SIS domain"/>
    <property type="match status" value="1"/>
</dbReference>
<dbReference type="GO" id="GO:0097367">
    <property type="term" value="F:carbohydrate derivative binding"/>
    <property type="evidence" value="ECO:0007669"/>
    <property type="project" value="InterPro"/>
</dbReference>
<comment type="catalytic activity">
    <reaction evidence="7 8">
        <text>alpha-D-glucose 6-phosphate = beta-D-fructose 6-phosphate</text>
        <dbReference type="Rhea" id="RHEA:11816"/>
        <dbReference type="ChEBI" id="CHEBI:57634"/>
        <dbReference type="ChEBI" id="CHEBI:58225"/>
        <dbReference type="EC" id="5.3.1.9"/>
    </reaction>
</comment>
<comment type="similarity">
    <text evidence="2 8">Belongs to the GPI family.</text>
</comment>
<dbReference type="RefSeq" id="WP_213497701.1">
    <property type="nucleotide sequence ID" value="NZ_CP074694.1"/>
</dbReference>
<keyword evidence="5 8" id="KW-0324">Glycolysis</keyword>
<dbReference type="Pfam" id="PF00342">
    <property type="entry name" value="PGI"/>
    <property type="match status" value="1"/>
</dbReference>
<evidence type="ECO:0000256" key="6">
    <source>
        <dbReference type="ARBA" id="ARBA00023235"/>
    </source>
</evidence>
<dbReference type="Proteomes" id="UP000676194">
    <property type="component" value="Chromosome"/>
</dbReference>
<dbReference type="GO" id="GO:0006094">
    <property type="term" value="P:gluconeogenesis"/>
    <property type="evidence" value="ECO:0007669"/>
    <property type="project" value="UniProtKB-KW"/>
</dbReference>
<dbReference type="GO" id="GO:0051156">
    <property type="term" value="P:glucose 6-phosphate metabolic process"/>
    <property type="evidence" value="ECO:0007669"/>
    <property type="project" value="TreeGrafter"/>
</dbReference>
<evidence type="ECO:0000313" key="9">
    <source>
        <dbReference type="EMBL" id="QVL32811.1"/>
    </source>
</evidence>
<dbReference type="PANTHER" id="PTHR11469">
    <property type="entry name" value="GLUCOSE-6-PHOSPHATE ISOMERASE"/>
    <property type="match status" value="1"/>
</dbReference>
<evidence type="ECO:0000256" key="2">
    <source>
        <dbReference type="ARBA" id="ARBA00006604"/>
    </source>
</evidence>
<dbReference type="Gene3D" id="3.40.50.10490">
    <property type="entry name" value="Glucose-6-phosphate isomerase like protein, domain 1"/>
    <property type="match status" value="2"/>
</dbReference>
<dbReference type="InterPro" id="IPR035476">
    <property type="entry name" value="SIS_PGI_1"/>
</dbReference>
<dbReference type="KEGG" id="tsph:KIH39_02510"/>
<evidence type="ECO:0000256" key="8">
    <source>
        <dbReference type="RuleBase" id="RU000612"/>
    </source>
</evidence>
<dbReference type="GO" id="GO:0005829">
    <property type="term" value="C:cytosol"/>
    <property type="evidence" value="ECO:0007669"/>
    <property type="project" value="TreeGrafter"/>
</dbReference>
<reference evidence="9" key="1">
    <citation type="submission" date="2021-05" db="EMBL/GenBank/DDBJ databases">
        <title>Complete genome sequence of the cellulolytic planctomycete Telmatocola sphagniphila SP2T and characterization of the first cellulase from planctomycetes.</title>
        <authorList>
            <person name="Rakitin A.L."/>
            <person name="Beletsky A.V."/>
            <person name="Naumoff D.G."/>
            <person name="Kulichevskaya I.S."/>
            <person name="Mardanov A.V."/>
            <person name="Ravin N.V."/>
            <person name="Dedysh S.N."/>
        </authorList>
    </citation>
    <scope>NUCLEOTIDE SEQUENCE</scope>
    <source>
        <strain evidence="9">SP2T</strain>
    </source>
</reference>
<dbReference type="GO" id="GO:0048029">
    <property type="term" value="F:monosaccharide binding"/>
    <property type="evidence" value="ECO:0007669"/>
    <property type="project" value="TreeGrafter"/>
</dbReference>
<dbReference type="PANTHER" id="PTHR11469:SF1">
    <property type="entry name" value="GLUCOSE-6-PHOSPHATE ISOMERASE"/>
    <property type="match status" value="1"/>
</dbReference>
<evidence type="ECO:0000256" key="1">
    <source>
        <dbReference type="ARBA" id="ARBA00004926"/>
    </source>
</evidence>
<dbReference type="EC" id="5.3.1.9" evidence="3 8"/>
<keyword evidence="10" id="KW-1185">Reference proteome</keyword>
<sequence>MQLPDEAIDFNYQGMLIPTSESWTPLGELQTNNFLTPERLEALKPQLQAIRSRVAGEREIRNPPPHLKPLDSGFIDYPGLLLEQFRTRGDSSELSRILAVASRLRDNVDRVVLLGIGGSYLGARALFDSLCHGQHNELPPRMRLGKPRIYFEGHTVDNDSLQDLIELLENTCVDPELREERWGTIVISKSGGTLETATAYRIIRNELNRYYGNSLDKIRKFIVPITGSTGKFRELLKAEGFADDQILTIPENVGGRFSIFTAAGLLPAAVMGLDVRALLIGAASMTKRFLEEPFERNPVLQYAAVNYLMTEEKGKNVRVLSVWTKKLEAVGLWYDQLLSESLGKRGRGATPLTVVQPRDLHSRGQQHQEGSRDKVINNILIRAVRHVPMQIGMADNNQDDLNGISRKTMPDVLDAAYKGTMQAYADSARPSSDITLPAINEHALGQLMQMLMLATVIEGRLMNINPYGQPGVEAYKQNMNKILRSK</sequence>
<comment type="pathway">
    <text evidence="1 8">Carbohydrate degradation; glycolysis; D-glyceraldehyde 3-phosphate and glycerone phosphate from D-glucose: step 2/4.</text>
</comment>
<dbReference type="CDD" id="cd05016">
    <property type="entry name" value="SIS_PGI_2"/>
    <property type="match status" value="1"/>
</dbReference>
<dbReference type="EMBL" id="CP074694">
    <property type="protein sequence ID" value="QVL32811.1"/>
    <property type="molecule type" value="Genomic_DNA"/>
</dbReference>
<evidence type="ECO:0000256" key="5">
    <source>
        <dbReference type="ARBA" id="ARBA00023152"/>
    </source>
</evidence>
<dbReference type="PRINTS" id="PR00662">
    <property type="entry name" value="G6PISOMERASE"/>
</dbReference>
<keyword evidence="4 8" id="KW-0312">Gluconeogenesis</keyword>
<dbReference type="InterPro" id="IPR035482">
    <property type="entry name" value="SIS_PGI_2"/>
</dbReference>
<dbReference type="InterPro" id="IPR046348">
    <property type="entry name" value="SIS_dom_sf"/>
</dbReference>
<dbReference type="PROSITE" id="PS51463">
    <property type="entry name" value="P_GLUCOSE_ISOMERASE_3"/>
    <property type="match status" value="1"/>
</dbReference>
<name>A0A8E6B803_9BACT</name>
<dbReference type="AlphaFoldDB" id="A0A8E6B803"/>
<evidence type="ECO:0000256" key="7">
    <source>
        <dbReference type="ARBA" id="ARBA00029321"/>
    </source>
</evidence>
<dbReference type="GO" id="GO:0006096">
    <property type="term" value="P:glycolytic process"/>
    <property type="evidence" value="ECO:0007669"/>
    <property type="project" value="UniProtKB-UniPathway"/>
</dbReference>
<dbReference type="InterPro" id="IPR018189">
    <property type="entry name" value="Phosphoglucose_isomerase_CS"/>
</dbReference>
<evidence type="ECO:0000256" key="3">
    <source>
        <dbReference type="ARBA" id="ARBA00011952"/>
    </source>
</evidence>
<keyword evidence="6 8" id="KW-0413">Isomerase</keyword>
<dbReference type="GO" id="GO:0004347">
    <property type="term" value="F:glucose-6-phosphate isomerase activity"/>
    <property type="evidence" value="ECO:0007669"/>
    <property type="project" value="UniProtKB-EC"/>
</dbReference>
<protein>
    <recommendedName>
        <fullName evidence="3 8">Glucose-6-phosphate isomerase</fullName>
        <ecNumber evidence="3 8">5.3.1.9</ecNumber>
    </recommendedName>
</protein>
<dbReference type="PROSITE" id="PS00765">
    <property type="entry name" value="P_GLUCOSE_ISOMERASE_1"/>
    <property type="match status" value="1"/>
</dbReference>
<dbReference type="UniPathway" id="UPA00109">
    <property type="reaction ID" value="UER00181"/>
</dbReference>
<evidence type="ECO:0000256" key="4">
    <source>
        <dbReference type="ARBA" id="ARBA00022432"/>
    </source>
</evidence>
<proteinExistence type="inferred from homology"/>
<organism evidence="9 10">
    <name type="scientific">Telmatocola sphagniphila</name>
    <dbReference type="NCBI Taxonomy" id="1123043"/>
    <lineage>
        <taxon>Bacteria</taxon>
        <taxon>Pseudomonadati</taxon>
        <taxon>Planctomycetota</taxon>
        <taxon>Planctomycetia</taxon>
        <taxon>Gemmatales</taxon>
        <taxon>Gemmataceae</taxon>
    </lineage>
</organism>
<evidence type="ECO:0000313" key="10">
    <source>
        <dbReference type="Proteomes" id="UP000676194"/>
    </source>
</evidence>
<gene>
    <name evidence="9" type="ORF">KIH39_02510</name>
</gene>
<dbReference type="CDD" id="cd05015">
    <property type="entry name" value="SIS_PGI_1"/>
    <property type="match status" value="1"/>
</dbReference>
<dbReference type="InterPro" id="IPR001672">
    <property type="entry name" value="G6P_Isomerase"/>
</dbReference>